<feature type="domain" description="PAC" evidence="9">
    <location>
        <begin position="90"/>
        <end position="142"/>
    </location>
</feature>
<dbReference type="NCBIfam" id="TIGR00229">
    <property type="entry name" value="sensory_box"/>
    <property type="match status" value="1"/>
</dbReference>
<name>A0ABS8JS33_9BURK</name>
<dbReference type="SUPFAM" id="SSF55874">
    <property type="entry name" value="ATPase domain of HSP90 chaperone/DNA topoisomerase II/histidine kinase"/>
    <property type="match status" value="1"/>
</dbReference>
<dbReference type="SUPFAM" id="SSF47384">
    <property type="entry name" value="Homodimeric domain of signal transducing histidine kinase"/>
    <property type="match status" value="1"/>
</dbReference>
<dbReference type="PANTHER" id="PTHR43065:SF49">
    <property type="entry name" value="HISTIDINE KINASE"/>
    <property type="match status" value="1"/>
</dbReference>
<comment type="caution">
    <text evidence="10">The sequence shown here is derived from an EMBL/GenBank/DDBJ whole genome shotgun (WGS) entry which is preliminary data.</text>
</comment>
<dbReference type="Gene3D" id="3.30.450.20">
    <property type="entry name" value="PAS domain"/>
    <property type="match status" value="3"/>
</dbReference>
<accession>A0ABS8JS33</accession>
<gene>
    <name evidence="10" type="ORF">LJ656_08195</name>
</gene>
<sequence>MQVNDQSVAGASSPGNGQFELMIERVRDYAIYLLTPAGLVKSWNEGAERIKGYSAAEIIGQHFSLFYTAEDRATDLPGRALEVSAREGKFESEGWRVRKDGSRFRAHVVLDALFDDAGHHIGYAKITRDITAEYEARRHAEQQNRLALDARTREYQELLRLFEQAPGFVCFFRGPEHVYQLQNSAHHRLAGFRDILGKPVRQALPELVGQGFFELLDEVYRSGKAFVGRALPLRVDPLAGEQSASGEVRFIDFVYQPIVDDNDAVVGIFSQGNDVTDQVLAQRALERKQEELERLVLERTAALEETSQTLQLVRELHLDKAHLLQLFEQAPGFICVLKSGQHVFELANSAYRSLVGERELIGRRVQDALPEVAEQGFIELLDRVFRTGQPFVGTSVPVKIQPRDSAKLETRFLDFVYQPISGPDREVIGIFVQGHDVTAQKLAQDELQRYQTSLEALVQERTRELEHTQTALQRSQKLEAIGKLTGGIAHDFNNILQVIGGNLQLLQSQLSDDGPALNRVLTATSAVERGAKLSSQLLAFARRQPLQPVATNLAPVITGMDDMLRRALGESVVIETVLAGGLWNVLVDPNQLENVVLNLAINARDAMPDGGKLSIELGNSMLDDDYVASDDDLLPGQYVLLAISDTGVGMTREVIERACDPFFTTKPEGMGTGLGLSMAYGFVKQSGGHFKIYSEPGHGSTIKIYLPRSHEAVVQTAPPVTAAVVGGCETILVVEDDLAVQATVVEMLRELGYHVLKADNAESALGILRSGLSIDLLFTDVVMPGAMRSPDLARRAKALLPDIEVLFTSGYTQNAIVHGGRLDAGVHLLTKPYRREQLARKIRHLLSNAKPLGPAPVAPPAAETAAAPAPRRALRVLVVEDQPDLREMAVELIRMMGHQAQAGASGEEAIELFARSGFDVLLTDVGLPGIDGVELSRRLVTVQPALRVIYASGYGHAIGAGADRLGRVLPKPYTFAGLEALLADFSDEV</sequence>
<dbReference type="EC" id="2.7.13.3" evidence="2"/>
<dbReference type="CDD" id="cd00156">
    <property type="entry name" value="REC"/>
    <property type="match status" value="1"/>
</dbReference>
<proteinExistence type="predicted"/>
<dbReference type="PROSITE" id="PS50112">
    <property type="entry name" value="PAS"/>
    <property type="match status" value="1"/>
</dbReference>
<dbReference type="RefSeq" id="WP_230508765.1">
    <property type="nucleotide sequence ID" value="NZ_JAJITD010000003.1"/>
</dbReference>
<dbReference type="Gene3D" id="3.30.565.10">
    <property type="entry name" value="Histidine kinase-like ATPase, C-terminal domain"/>
    <property type="match status" value="1"/>
</dbReference>
<evidence type="ECO:0000256" key="5">
    <source>
        <dbReference type="SAM" id="Coils"/>
    </source>
</evidence>
<dbReference type="PROSITE" id="PS50113">
    <property type="entry name" value="PAC"/>
    <property type="match status" value="3"/>
</dbReference>
<feature type="modified residue" description="4-aspartylphosphate" evidence="4">
    <location>
        <position position="780"/>
    </location>
</feature>
<feature type="domain" description="Histidine kinase" evidence="6">
    <location>
        <begin position="487"/>
        <end position="710"/>
    </location>
</feature>
<dbReference type="InterPro" id="IPR001789">
    <property type="entry name" value="Sig_transdc_resp-reg_receiver"/>
</dbReference>
<feature type="domain" description="PAC" evidence="9">
    <location>
        <begin position="229"/>
        <end position="287"/>
    </location>
</feature>
<evidence type="ECO:0000256" key="3">
    <source>
        <dbReference type="ARBA" id="ARBA00022553"/>
    </source>
</evidence>
<organism evidence="10 11">
    <name type="scientific">Paraburkholderia sejongensis</name>
    <dbReference type="NCBI Taxonomy" id="2886946"/>
    <lineage>
        <taxon>Bacteria</taxon>
        <taxon>Pseudomonadati</taxon>
        <taxon>Pseudomonadota</taxon>
        <taxon>Betaproteobacteria</taxon>
        <taxon>Burkholderiales</taxon>
        <taxon>Burkholderiaceae</taxon>
        <taxon>Paraburkholderia</taxon>
    </lineage>
</organism>
<dbReference type="SMART" id="SM00091">
    <property type="entry name" value="PAS"/>
    <property type="match status" value="2"/>
</dbReference>
<feature type="domain" description="PAC" evidence="9">
    <location>
        <begin position="394"/>
        <end position="449"/>
    </location>
</feature>
<evidence type="ECO:0000313" key="11">
    <source>
        <dbReference type="Proteomes" id="UP001431019"/>
    </source>
</evidence>
<dbReference type="InterPro" id="IPR003594">
    <property type="entry name" value="HATPase_dom"/>
</dbReference>
<dbReference type="Gene3D" id="1.10.287.130">
    <property type="match status" value="1"/>
</dbReference>
<dbReference type="SMART" id="SM00387">
    <property type="entry name" value="HATPase_c"/>
    <property type="match status" value="1"/>
</dbReference>
<dbReference type="CDD" id="cd18161">
    <property type="entry name" value="REC_hyHK_blue-like"/>
    <property type="match status" value="1"/>
</dbReference>
<dbReference type="InterPro" id="IPR035965">
    <property type="entry name" value="PAS-like_dom_sf"/>
</dbReference>
<dbReference type="SUPFAM" id="SSF55785">
    <property type="entry name" value="PYP-like sensor domain (PAS domain)"/>
    <property type="match status" value="3"/>
</dbReference>
<dbReference type="InterPro" id="IPR000014">
    <property type="entry name" value="PAS"/>
</dbReference>
<dbReference type="CDD" id="cd00082">
    <property type="entry name" value="HisKA"/>
    <property type="match status" value="1"/>
</dbReference>
<dbReference type="Pfam" id="PF08448">
    <property type="entry name" value="PAS_4"/>
    <property type="match status" value="1"/>
</dbReference>
<dbReference type="InterPro" id="IPR005467">
    <property type="entry name" value="His_kinase_dom"/>
</dbReference>
<dbReference type="InterPro" id="IPR036890">
    <property type="entry name" value="HATPase_C_sf"/>
</dbReference>
<evidence type="ECO:0000259" key="6">
    <source>
        <dbReference type="PROSITE" id="PS50109"/>
    </source>
</evidence>
<dbReference type="Proteomes" id="UP001431019">
    <property type="component" value="Unassembled WGS sequence"/>
</dbReference>
<feature type="coiled-coil region" evidence="5">
    <location>
        <begin position="278"/>
        <end position="305"/>
    </location>
</feature>
<protein>
    <recommendedName>
        <fullName evidence="2">histidine kinase</fullName>
        <ecNumber evidence="2">2.7.13.3</ecNumber>
    </recommendedName>
</protein>
<dbReference type="Gene3D" id="3.40.50.2300">
    <property type="match status" value="2"/>
</dbReference>
<dbReference type="SUPFAM" id="SSF52172">
    <property type="entry name" value="CheY-like"/>
    <property type="match status" value="2"/>
</dbReference>
<evidence type="ECO:0000256" key="1">
    <source>
        <dbReference type="ARBA" id="ARBA00000085"/>
    </source>
</evidence>
<dbReference type="CDD" id="cd00130">
    <property type="entry name" value="PAS"/>
    <property type="match status" value="1"/>
</dbReference>
<dbReference type="PANTHER" id="PTHR43065">
    <property type="entry name" value="SENSOR HISTIDINE KINASE"/>
    <property type="match status" value="1"/>
</dbReference>
<dbReference type="InterPro" id="IPR003661">
    <property type="entry name" value="HisK_dim/P_dom"/>
</dbReference>
<dbReference type="PRINTS" id="PR00344">
    <property type="entry name" value="BCTRLSENSOR"/>
</dbReference>
<evidence type="ECO:0000256" key="2">
    <source>
        <dbReference type="ARBA" id="ARBA00012438"/>
    </source>
</evidence>
<keyword evidence="5" id="KW-0175">Coiled coil</keyword>
<dbReference type="Pfam" id="PF02518">
    <property type="entry name" value="HATPase_c"/>
    <property type="match status" value="1"/>
</dbReference>
<dbReference type="PROSITE" id="PS50109">
    <property type="entry name" value="HIS_KIN"/>
    <property type="match status" value="1"/>
</dbReference>
<dbReference type="SMART" id="SM00448">
    <property type="entry name" value="REC"/>
    <property type="match status" value="2"/>
</dbReference>
<feature type="domain" description="Response regulatory" evidence="7">
    <location>
        <begin position="730"/>
        <end position="846"/>
    </location>
</feature>
<evidence type="ECO:0000259" key="9">
    <source>
        <dbReference type="PROSITE" id="PS50113"/>
    </source>
</evidence>
<dbReference type="Pfam" id="PF13426">
    <property type="entry name" value="PAS_9"/>
    <property type="match status" value="1"/>
</dbReference>
<dbReference type="Pfam" id="PF00072">
    <property type="entry name" value="Response_reg"/>
    <property type="match status" value="2"/>
</dbReference>
<dbReference type="InterPro" id="IPR004358">
    <property type="entry name" value="Sig_transdc_His_kin-like_C"/>
</dbReference>
<evidence type="ECO:0000259" key="8">
    <source>
        <dbReference type="PROSITE" id="PS50112"/>
    </source>
</evidence>
<dbReference type="InterPro" id="IPR000700">
    <property type="entry name" value="PAS-assoc_C"/>
</dbReference>
<dbReference type="PROSITE" id="PS50110">
    <property type="entry name" value="RESPONSE_REGULATORY"/>
    <property type="match status" value="2"/>
</dbReference>
<feature type="domain" description="Response regulatory" evidence="7">
    <location>
        <begin position="875"/>
        <end position="986"/>
    </location>
</feature>
<evidence type="ECO:0000259" key="7">
    <source>
        <dbReference type="PROSITE" id="PS50110"/>
    </source>
</evidence>
<feature type="domain" description="PAS" evidence="8">
    <location>
        <begin position="31"/>
        <end position="72"/>
    </location>
</feature>
<keyword evidence="11" id="KW-1185">Reference proteome</keyword>
<dbReference type="InterPro" id="IPR011006">
    <property type="entry name" value="CheY-like_superfamily"/>
</dbReference>
<keyword evidence="3 4" id="KW-0597">Phosphoprotein</keyword>
<feature type="modified residue" description="4-aspartylphosphate" evidence="4">
    <location>
        <position position="924"/>
    </location>
</feature>
<evidence type="ECO:0000256" key="4">
    <source>
        <dbReference type="PROSITE-ProRule" id="PRU00169"/>
    </source>
</evidence>
<dbReference type="EMBL" id="JAJITD010000003">
    <property type="protein sequence ID" value="MCC8392565.1"/>
    <property type="molecule type" value="Genomic_DNA"/>
</dbReference>
<dbReference type="SMART" id="SM00388">
    <property type="entry name" value="HisKA"/>
    <property type="match status" value="1"/>
</dbReference>
<evidence type="ECO:0000313" key="10">
    <source>
        <dbReference type="EMBL" id="MCC8392565.1"/>
    </source>
</evidence>
<dbReference type="InterPro" id="IPR036097">
    <property type="entry name" value="HisK_dim/P_sf"/>
</dbReference>
<comment type="catalytic activity">
    <reaction evidence="1">
        <text>ATP + protein L-histidine = ADP + protein N-phospho-L-histidine.</text>
        <dbReference type="EC" id="2.7.13.3"/>
    </reaction>
</comment>
<dbReference type="InterPro" id="IPR013656">
    <property type="entry name" value="PAS_4"/>
</dbReference>
<reference evidence="10 11" key="1">
    <citation type="submission" date="2021-11" db="EMBL/GenBank/DDBJ databases">
        <authorList>
            <person name="Oh E.-T."/>
            <person name="Kim S.-B."/>
        </authorList>
    </citation>
    <scope>NUCLEOTIDE SEQUENCE [LARGE SCALE GENOMIC DNA]</scope>
    <source>
        <strain evidence="10 11">MMS20-SJTR3</strain>
    </source>
</reference>